<protein>
    <submittedName>
        <fullName evidence="2">Uncharacterized protein</fullName>
    </submittedName>
</protein>
<dbReference type="RefSeq" id="WP_395806007.1">
    <property type="nucleotide sequence ID" value="NZ_CP043494.1"/>
</dbReference>
<keyword evidence="1" id="KW-0732">Signal</keyword>
<gene>
    <name evidence="2" type="ORF">F0U60_33310</name>
</gene>
<proteinExistence type="predicted"/>
<evidence type="ECO:0000313" key="2">
    <source>
        <dbReference type="EMBL" id="WNG48459.1"/>
    </source>
</evidence>
<evidence type="ECO:0000256" key="1">
    <source>
        <dbReference type="SAM" id="SignalP"/>
    </source>
</evidence>
<evidence type="ECO:0000313" key="3">
    <source>
        <dbReference type="Proteomes" id="UP001611383"/>
    </source>
</evidence>
<feature type="chain" id="PRO_5045427195" evidence="1">
    <location>
        <begin position="18"/>
        <end position="448"/>
    </location>
</feature>
<reference evidence="2 3" key="1">
    <citation type="submission" date="2019-08" db="EMBL/GenBank/DDBJ databases">
        <title>Archangium and Cystobacter genomes.</title>
        <authorList>
            <person name="Chen I.-C.K."/>
            <person name="Wielgoss S."/>
        </authorList>
    </citation>
    <scope>NUCLEOTIDE SEQUENCE [LARGE SCALE GENOMIC DNA]</scope>
    <source>
        <strain evidence="2 3">Cbm 6</strain>
    </source>
</reference>
<dbReference type="Proteomes" id="UP001611383">
    <property type="component" value="Chromosome"/>
</dbReference>
<sequence length="448" mass="48295">MRLLLLSGLLLSLPALAEDAGTPAPSSSIVIPWGLEEEQRLPLRCGASSGAEVRVAASYAWSGSCDVNQVSQGVEVRGPEGQVWLSFDYSSEDYQPPVHPGLELECRERTLRLRVGRAPALELLPRPEGGVSVGPSLERELTRRLSAPARGQVGEASIMEYLVELVPPSDASASRLHALAHVHAVREQVAAGNWRRVEELRRDSLAAWPDVAAAVREVAHTVEEGRRKSQPLRAQAPRRIGKVLDVPRLAPHGPPGLFWRGRELCMSQQDAAGQLRCYDTTSHRWGELEPVPQSLSERFLSFEPGSCGGFTCLGEVCAGGTASTVSFLGRVVDGQLVYFSDGHGHWRAGERALSPKEVSAEFARGVGGPVLGGGRYLTTKGDFFIPTNPKDARSWHLFSAPPPEPEGGTWEAVLVSPDQRQVAALSRGGTSKPEYVLWVASIAPGKAP</sequence>
<name>A0ABY9WZ75_9BACT</name>
<dbReference type="EMBL" id="CP043494">
    <property type="protein sequence ID" value="WNG48459.1"/>
    <property type="molecule type" value="Genomic_DNA"/>
</dbReference>
<organism evidence="2 3">
    <name type="scientific">Archangium minus</name>
    <dbReference type="NCBI Taxonomy" id="83450"/>
    <lineage>
        <taxon>Bacteria</taxon>
        <taxon>Pseudomonadati</taxon>
        <taxon>Myxococcota</taxon>
        <taxon>Myxococcia</taxon>
        <taxon>Myxococcales</taxon>
        <taxon>Cystobacterineae</taxon>
        <taxon>Archangiaceae</taxon>
        <taxon>Archangium</taxon>
    </lineage>
</organism>
<keyword evidence="3" id="KW-1185">Reference proteome</keyword>
<accession>A0ABY9WZ75</accession>
<feature type="signal peptide" evidence="1">
    <location>
        <begin position="1"/>
        <end position="17"/>
    </location>
</feature>